<dbReference type="AlphaFoldDB" id="A0AAW0FQ93"/>
<dbReference type="EMBL" id="JASBNA010000065">
    <property type="protein sequence ID" value="KAK7678895.1"/>
    <property type="molecule type" value="Genomic_DNA"/>
</dbReference>
<dbReference type="Proteomes" id="UP001385951">
    <property type="component" value="Unassembled WGS sequence"/>
</dbReference>
<name>A0AAW0FQ93_9APHY</name>
<proteinExistence type="predicted"/>
<accession>A0AAW0FQ93</accession>
<evidence type="ECO:0000313" key="1">
    <source>
        <dbReference type="EMBL" id="KAK7678895.1"/>
    </source>
</evidence>
<protein>
    <submittedName>
        <fullName evidence="1">Uncharacterized protein</fullName>
    </submittedName>
</protein>
<reference evidence="1 2" key="1">
    <citation type="submission" date="2022-09" db="EMBL/GenBank/DDBJ databases">
        <authorList>
            <person name="Palmer J.M."/>
        </authorList>
    </citation>
    <scope>NUCLEOTIDE SEQUENCE [LARGE SCALE GENOMIC DNA]</scope>
    <source>
        <strain evidence="1 2">DSM 7382</strain>
    </source>
</reference>
<sequence>MVAVCLLSTTHWRRASPTPTIKESKDQRWYDWLDDMTEWSCERNVWKANNLYINKANSDPNSTRIPTMKEDAPGSIANIADNAAKNELFQRAFFIPLPVNMPDLPNDYPDPVFECQPSQTSSYAKLSTA</sequence>
<comment type="caution">
    <text evidence="1">The sequence shown here is derived from an EMBL/GenBank/DDBJ whole genome shotgun (WGS) entry which is preliminary data.</text>
</comment>
<evidence type="ECO:0000313" key="2">
    <source>
        <dbReference type="Proteomes" id="UP001385951"/>
    </source>
</evidence>
<keyword evidence="2" id="KW-1185">Reference proteome</keyword>
<organism evidence="1 2">
    <name type="scientific">Cerrena zonata</name>
    <dbReference type="NCBI Taxonomy" id="2478898"/>
    <lineage>
        <taxon>Eukaryota</taxon>
        <taxon>Fungi</taxon>
        <taxon>Dikarya</taxon>
        <taxon>Basidiomycota</taxon>
        <taxon>Agaricomycotina</taxon>
        <taxon>Agaricomycetes</taxon>
        <taxon>Polyporales</taxon>
        <taxon>Cerrenaceae</taxon>
        <taxon>Cerrena</taxon>
    </lineage>
</organism>
<gene>
    <name evidence="1" type="ORF">QCA50_018035</name>
</gene>